<proteinExistence type="predicted"/>
<dbReference type="InterPro" id="IPR014862">
    <property type="entry name" value="TrwC"/>
</dbReference>
<protein>
    <submittedName>
        <fullName evidence="4">MobF family relaxase</fullName>
    </submittedName>
</protein>
<feature type="region of interest" description="Disordered" evidence="2">
    <location>
        <begin position="1495"/>
        <end position="1596"/>
    </location>
</feature>
<sequence length="1596" mass="174869">MFTPFAFLGTPAVCGLTCNDWFVRTVGYVMSPHRLSADAGVDYYTRCVAVHDGHERGRASLSDYYSDRGEAPGIWLGSGLIAFDDITAGDTVDEKQMAALYREGRHPNAEAIIAARLAAGDSPAAARKATQLGRPFYQFKVPEGSFRHVVAQQLEAWNVAAGQAEDAPVPKEVREEIRTRVGREMFTQEHGRAPHEGPELTDWMARHSRPERRAVAGFDLTFSAAKSVSAVWALAPREIAEKIEAAHAAAIADALAYLERHGCYTRLGTDGVRQVDTEGMIATAFLHRDSRAGDPNLHTHVVVSNKVRTLDGRWRALDGRMVYQHAVTASEIYNARLEQHLGDAIGVRFTDRPARDASKRPVREIAGVATELIELWSQRSTSIRAELATLTRQFQAKHGRAPIPAEVWKLAQVATLSTRARKHEPRALAEQRATWEQEAIELLGSRAAVDELLTDTLAPGSLQLPEVDEAWIEQTARRVVDTVAAHRATWKLNHIRAETERQLRGQVSTRQWAQVAERVVAVALAEPCSIPRGVPDPVPAVGVLCRRDGTSVYTTADSTLYTARAIVDAEQRLIAAAHLDGGRTIPAAAVQLALVEFAANNHGRTLNPGQRALVEGFATSGARLQVAIAPAGTGKTTAMQVLTRAWTSEGGIVLGLAPTAAAAAVLGEEINAPTATIDMLTALIDDPITIFDPDSPVWLRRIDHRTLVIIDEAAKASTRQLDTAIRFLLARGASVRAIGDDQQLAAVAAGGVIRDIAHATGALTLTQVMRFTDAGERAASLALREGDPAAIAHYVDHDRVHVGTIGAVVEDAFQAWAADTAAGRDSVLLAPTRDLVTELNTRARDARLARDPAAHVRREVTLGDGLAASVGDIITTRKNAYRMRISATDHVRNGYRWRVRAVHPDGRITAAHIGSGRLITLPEDYVADYTTLGYATTIDAAQGLTVDTAHTVLVGGESRQQAYVALTRGRHENHLYVATAHDGEDTAPEALDAIHPPTALDVLTGILGRDGAQVSATTAQRHAEDPRAQLAHAARAYTDAISVVTQQRTDPTVLERIDAAAEQLAPGLTSEPAYLTLRQQLSTLAVAGHDPVAVLTDAGARHQLDTAADRAAVLSWRIDLTSSRDGAAPLSWLPTVPAGLLADPEYGEHLRARAQQITDLVAEIDTAARAWTTSTAPMWAKPLVDTNPALRSSLAIWRAVHDIPDNDRRLTGPEQRPGTLAHQSQAGFHYEIARVLGDRDADVRRWHATATALDSRLTDDPYWPVLAAELTRAAATGLDVPATLRTAHDQRPLPLEQPAAALRWRMAEHLDEGHDREFVDLIAELRSQELRALRDAALAREVTRRHNHLRYTNVRFGPDRLTLALRAREQLIEDHRRRDDQAADIRTAQALEPQNTEDTRDVAAARAAWRAACADVAALRWWHSRQTRLDREQAVAAAEEALNQAADRRDATRAQLSELRARIGAHESLWPRLLTEATDTAARDQALADADREIAAGQHDRDRADAYRAQQRAWAQAPVDEQRRRAELPPDQLERENRARAEIHAQDHPLPSREEIAQQRAEQRRQQREAERERQRERWDTPIFDNSPSRDTGYSL</sequence>
<feature type="domain" description="TrwC relaxase" evidence="3">
    <location>
        <begin position="38"/>
        <end position="441"/>
    </location>
</feature>
<dbReference type="Proteomes" id="UP001348098">
    <property type="component" value="Unassembled WGS sequence"/>
</dbReference>
<dbReference type="Pfam" id="PF13604">
    <property type="entry name" value="AAA_30"/>
    <property type="match status" value="1"/>
</dbReference>
<evidence type="ECO:0000313" key="4">
    <source>
        <dbReference type="EMBL" id="MEB3512921.1"/>
    </source>
</evidence>
<feature type="compositionally biased region" description="Low complexity" evidence="2">
    <location>
        <begin position="1507"/>
        <end position="1517"/>
    </location>
</feature>
<dbReference type="InterPro" id="IPR027417">
    <property type="entry name" value="P-loop_NTPase"/>
</dbReference>
<dbReference type="SUPFAM" id="SSF55464">
    <property type="entry name" value="Origin of replication-binding domain, RBD-like"/>
    <property type="match status" value="1"/>
</dbReference>
<reference evidence="4 5" key="1">
    <citation type="submission" date="2023-12" db="EMBL/GenBank/DDBJ databases">
        <title>novel species in genus Nocarida.</title>
        <authorList>
            <person name="Li Z."/>
        </authorList>
    </citation>
    <scope>NUCLEOTIDE SEQUENCE [LARGE SCALE GENOMIC DNA]</scope>
    <source>
        <strain evidence="4 5">CDC186</strain>
    </source>
</reference>
<feature type="compositionally biased region" description="Basic and acidic residues" evidence="2">
    <location>
        <begin position="1520"/>
        <end position="1580"/>
    </location>
</feature>
<dbReference type="EMBL" id="JAYKYQ010000010">
    <property type="protein sequence ID" value="MEB3512921.1"/>
    <property type="molecule type" value="Genomic_DNA"/>
</dbReference>
<name>A0ABU6AZW7_9NOCA</name>
<feature type="compositionally biased region" description="Basic and acidic residues" evidence="2">
    <location>
        <begin position="1495"/>
        <end position="1506"/>
    </location>
</feature>
<feature type="coiled-coil region" evidence="1">
    <location>
        <begin position="1435"/>
        <end position="1462"/>
    </location>
</feature>
<evidence type="ECO:0000313" key="5">
    <source>
        <dbReference type="Proteomes" id="UP001348098"/>
    </source>
</evidence>
<dbReference type="RefSeq" id="WP_323124748.1">
    <property type="nucleotide sequence ID" value="NZ_JAYESH010000026.1"/>
</dbReference>
<dbReference type="NCBIfam" id="NF041492">
    <property type="entry name" value="MobF"/>
    <property type="match status" value="1"/>
</dbReference>
<accession>A0ABU6AZW7</accession>
<evidence type="ECO:0000256" key="2">
    <source>
        <dbReference type="SAM" id="MobiDB-lite"/>
    </source>
</evidence>
<comment type="caution">
    <text evidence="4">The sequence shown here is derived from an EMBL/GenBank/DDBJ whole genome shotgun (WGS) entry which is preliminary data.</text>
</comment>
<keyword evidence="5" id="KW-1185">Reference proteome</keyword>
<dbReference type="SUPFAM" id="SSF52540">
    <property type="entry name" value="P-loop containing nucleoside triphosphate hydrolases"/>
    <property type="match status" value="2"/>
</dbReference>
<dbReference type="Gene3D" id="3.40.50.300">
    <property type="entry name" value="P-loop containing nucleotide triphosphate hydrolases"/>
    <property type="match status" value="2"/>
</dbReference>
<evidence type="ECO:0000256" key="1">
    <source>
        <dbReference type="SAM" id="Coils"/>
    </source>
</evidence>
<feature type="compositionally biased region" description="Polar residues" evidence="2">
    <location>
        <begin position="1584"/>
        <end position="1596"/>
    </location>
</feature>
<dbReference type="CDD" id="cd18809">
    <property type="entry name" value="SF1_C_RecD"/>
    <property type="match status" value="1"/>
</dbReference>
<dbReference type="Gene3D" id="2.30.30.940">
    <property type="match status" value="1"/>
</dbReference>
<gene>
    <name evidence="4" type="primary">mobF</name>
    <name evidence="4" type="ORF">U3653_23065</name>
</gene>
<keyword evidence="1" id="KW-0175">Coiled coil</keyword>
<evidence type="ECO:0000259" key="3">
    <source>
        <dbReference type="Pfam" id="PF08751"/>
    </source>
</evidence>
<dbReference type="Pfam" id="PF08751">
    <property type="entry name" value="TrwC"/>
    <property type="match status" value="1"/>
</dbReference>
<organism evidence="4 5">
    <name type="scientific">Nocardia implantans</name>
    <dbReference type="NCBI Taxonomy" id="3108168"/>
    <lineage>
        <taxon>Bacteria</taxon>
        <taxon>Bacillati</taxon>
        <taxon>Actinomycetota</taxon>
        <taxon>Actinomycetes</taxon>
        <taxon>Mycobacteriales</taxon>
        <taxon>Nocardiaceae</taxon>
        <taxon>Nocardia</taxon>
    </lineage>
</organism>